<evidence type="ECO:0000313" key="7">
    <source>
        <dbReference type="Proteomes" id="UP000182373"/>
    </source>
</evidence>
<evidence type="ECO:0000256" key="2">
    <source>
        <dbReference type="ARBA" id="ARBA00022741"/>
    </source>
</evidence>
<dbReference type="SUPFAM" id="SSF56059">
    <property type="entry name" value="Glutathione synthetase ATP-binding domain-like"/>
    <property type="match status" value="1"/>
</dbReference>
<dbReference type="AlphaFoldDB" id="A0AAC9KA87"/>
<dbReference type="PANTHER" id="PTHR21621:SF0">
    <property type="entry name" value="BETA-CITRYLGLUTAMATE SYNTHASE B-RELATED"/>
    <property type="match status" value="1"/>
</dbReference>
<dbReference type="InterPro" id="IPR011761">
    <property type="entry name" value="ATP-grasp"/>
</dbReference>
<dbReference type="PROSITE" id="PS50975">
    <property type="entry name" value="ATP_GRASP"/>
    <property type="match status" value="1"/>
</dbReference>
<dbReference type="RefSeq" id="WP_072572172.1">
    <property type="nucleotide sequence ID" value="NZ_CP018191.1"/>
</dbReference>
<dbReference type="Proteomes" id="UP000182373">
    <property type="component" value="Chromosome"/>
</dbReference>
<evidence type="ECO:0000259" key="5">
    <source>
        <dbReference type="PROSITE" id="PS50975"/>
    </source>
</evidence>
<gene>
    <name evidence="6" type="ORF">GbCGDNIH9_0772</name>
</gene>
<reference evidence="7" key="1">
    <citation type="submission" date="2016-11" db="EMBL/GenBank/DDBJ databases">
        <title>Comparative genomic and phenotypic analysis of Granulibacter bethesdensis clinical isolates from patients with chronic granulomatous disease.</title>
        <authorList>
            <person name="Zarember K.A."/>
            <person name="Porcella S.F."/>
            <person name="Chu J."/>
            <person name="Ding L."/>
            <person name="Dahlstrom E."/>
            <person name="Barbian K."/>
            <person name="Martens C."/>
            <person name="Sykora L."/>
            <person name="Kramer S."/>
            <person name="Pettinato A.M."/>
            <person name="Hong H."/>
            <person name="Wald G."/>
            <person name="Berg L.J."/>
            <person name="Rogge L.S."/>
            <person name="Greenberg D.E."/>
            <person name="Falcone E.L."/>
            <person name="Neves J.F."/>
            <person name="Simoes M.J."/>
            <person name="Casal M."/>
            <person name="Rodriguez-Lopez F.C."/>
            <person name="Zelazny A."/>
            <person name="Gallin J.I."/>
            <person name="Holland S.M."/>
        </authorList>
    </citation>
    <scope>NUCLEOTIDE SEQUENCE [LARGE SCALE GENOMIC DNA]</scope>
    <source>
        <strain evidence="7">NIH9.1</strain>
    </source>
</reference>
<dbReference type="GO" id="GO:0005737">
    <property type="term" value="C:cytoplasm"/>
    <property type="evidence" value="ECO:0007669"/>
    <property type="project" value="TreeGrafter"/>
</dbReference>
<dbReference type="InterPro" id="IPR004666">
    <property type="entry name" value="Rp_bS6_RimK/Lys_biosynth_LsyX"/>
</dbReference>
<dbReference type="InterPro" id="IPR013651">
    <property type="entry name" value="ATP-grasp_RimK-type"/>
</dbReference>
<dbReference type="Gene3D" id="3.40.50.20">
    <property type="match status" value="1"/>
</dbReference>
<feature type="domain" description="ATP-grasp" evidence="5">
    <location>
        <begin position="115"/>
        <end position="296"/>
    </location>
</feature>
<keyword evidence="1" id="KW-0479">Metal-binding</keyword>
<keyword evidence="2 4" id="KW-0547">Nucleotide-binding</keyword>
<dbReference type="EMBL" id="CP018191">
    <property type="protein sequence ID" value="APH54024.1"/>
    <property type="molecule type" value="Genomic_DNA"/>
</dbReference>
<evidence type="ECO:0000313" key="6">
    <source>
        <dbReference type="EMBL" id="APH54024.1"/>
    </source>
</evidence>
<evidence type="ECO:0000256" key="4">
    <source>
        <dbReference type="PROSITE-ProRule" id="PRU00409"/>
    </source>
</evidence>
<dbReference type="PANTHER" id="PTHR21621">
    <property type="entry name" value="RIBOSOMAL PROTEIN S6 MODIFICATION PROTEIN"/>
    <property type="match status" value="1"/>
</dbReference>
<accession>A0AAC9KA87</accession>
<dbReference type="GO" id="GO:0016879">
    <property type="term" value="F:ligase activity, forming carbon-nitrogen bonds"/>
    <property type="evidence" value="ECO:0007669"/>
    <property type="project" value="TreeGrafter"/>
</dbReference>
<dbReference type="NCBIfam" id="TIGR00768">
    <property type="entry name" value="rimK_fam"/>
    <property type="match status" value="1"/>
</dbReference>
<protein>
    <submittedName>
        <fullName evidence="6">Ribosomal protein S6 modification protein</fullName>
    </submittedName>
</protein>
<evidence type="ECO:0000256" key="3">
    <source>
        <dbReference type="ARBA" id="ARBA00022840"/>
    </source>
</evidence>
<name>A0AAC9KA87_9PROT</name>
<dbReference type="GO" id="GO:0005524">
    <property type="term" value="F:ATP binding"/>
    <property type="evidence" value="ECO:0007669"/>
    <property type="project" value="UniProtKB-UniRule"/>
</dbReference>
<proteinExistence type="predicted"/>
<dbReference type="GO" id="GO:0046872">
    <property type="term" value="F:metal ion binding"/>
    <property type="evidence" value="ECO:0007669"/>
    <property type="project" value="UniProtKB-KW"/>
</dbReference>
<dbReference type="Gene3D" id="3.30.470.20">
    <property type="entry name" value="ATP-grasp fold, B domain"/>
    <property type="match status" value="1"/>
</dbReference>
<organism evidence="6 7">
    <name type="scientific">Granulibacter bethesdensis</name>
    <dbReference type="NCBI Taxonomy" id="364410"/>
    <lineage>
        <taxon>Bacteria</taxon>
        <taxon>Pseudomonadati</taxon>
        <taxon>Pseudomonadota</taxon>
        <taxon>Alphaproteobacteria</taxon>
        <taxon>Acetobacterales</taxon>
        <taxon>Acetobacteraceae</taxon>
        <taxon>Granulibacter</taxon>
    </lineage>
</organism>
<dbReference type="Pfam" id="PF08443">
    <property type="entry name" value="RimK"/>
    <property type="match status" value="1"/>
</dbReference>
<keyword evidence="3 4" id="KW-0067">ATP-binding</keyword>
<sequence length="301" mass="32836">MSRPVNGSSPLIVVFIDDQDWHLRMLRAAFSVAGATLLPVRLSDCGLDTTRPHGLLIPGLDGRLPDGVLVRAVAGGSFESVTIRLGVLHALHAMGVPVWNSVGAIERCVDKSMTSFLLHHSGLPTPSSWTVPGRDAALAIARRELAQERLVLKPLFGSQGKGLTMITRAEDLPPPEEVNDVYYLQRFIPAHGRGYEDYRLFVCDGEVIAAMIRRAEDWITNIRQGAVPSALNPDAEMCDLARRAAQAVGAAYAGVDLIRDPDGQYLVLEVNSMPGWRGLQQVVSYPIAEQLVSRMLASLRR</sequence>
<evidence type="ECO:0000256" key="1">
    <source>
        <dbReference type="ARBA" id="ARBA00022723"/>
    </source>
</evidence>